<keyword evidence="8" id="KW-0235">DNA replication</keyword>
<dbReference type="Pfam" id="PF18136">
    <property type="entry name" value="DNApol_Exo"/>
    <property type="match status" value="1"/>
</dbReference>
<evidence type="ECO:0000259" key="16">
    <source>
        <dbReference type="SMART" id="SM00482"/>
    </source>
</evidence>
<evidence type="ECO:0000256" key="14">
    <source>
        <dbReference type="ARBA" id="ARBA00031966"/>
    </source>
</evidence>
<evidence type="ECO:0000256" key="11">
    <source>
        <dbReference type="ARBA" id="ARBA00023125"/>
    </source>
</evidence>
<evidence type="ECO:0000313" key="17">
    <source>
        <dbReference type="EMBL" id="KAK9875775.1"/>
    </source>
</evidence>
<evidence type="ECO:0000256" key="12">
    <source>
        <dbReference type="ARBA" id="ARBA00023128"/>
    </source>
</evidence>
<comment type="similarity">
    <text evidence="3">Belongs to the DNA polymerase type-A family.</text>
</comment>
<evidence type="ECO:0000256" key="3">
    <source>
        <dbReference type="ARBA" id="ARBA00007705"/>
    </source>
</evidence>
<gene>
    <name evidence="17" type="ORF">WA026_009568</name>
</gene>
<name>A0AAW1U498_9CUCU</name>
<accession>A0AAW1U498</accession>
<feature type="region of interest" description="Disordered" evidence="15">
    <location>
        <begin position="220"/>
        <end position="240"/>
    </location>
</feature>
<proteinExistence type="inferred from homology"/>
<dbReference type="Gene3D" id="1.10.150.20">
    <property type="entry name" value="5' to 3' exonuclease, C-terminal subdomain"/>
    <property type="match status" value="1"/>
</dbReference>
<dbReference type="InterPro" id="IPR012337">
    <property type="entry name" value="RNaseH-like_sf"/>
</dbReference>
<evidence type="ECO:0000256" key="8">
    <source>
        <dbReference type="ARBA" id="ARBA00022705"/>
    </source>
</evidence>
<evidence type="ECO:0000313" key="18">
    <source>
        <dbReference type="Proteomes" id="UP001431783"/>
    </source>
</evidence>
<dbReference type="GO" id="GO:0003887">
    <property type="term" value="F:DNA-directed DNA polymerase activity"/>
    <property type="evidence" value="ECO:0007669"/>
    <property type="project" value="UniProtKB-KW"/>
</dbReference>
<dbReference type="PROSITE" id="PS00447">
    <property type="entry name" value="DNA_POLYMERASE_A"/>
    <property type="match status" value="1"/>
</dbReference>
<comment type="cofactor">
    <cofactor evidence="1">
        <name>Mg(2+)</name>
        <dbReference type="ChEBI" id="CHEBI:18420"/>
    </cofactor>
</comment>
<dbReference type="InterPro" id="IPR019760">
    <property type="entry name" value="DNA-dir_DNA_pol_A_CS"/>
</dbReference>
<dbReference type="GO" id="GO:0006264">
    <property type="term" value="P:mitochondrial DNA replication"/>
    <property type="evidence" value="ECO:0007669"/>
    <property type="project" value="TreeGrafter"/>
</dbReference>
<keyword evidence="6" id="KW-0808">Transferase</keyword>
<dbReference type="PRINTS" id="PR00867">
    <property type="entry name" value="DNAPOLG"/>
</dbReference>
<keyword evidence="12" id="KW-0496">Mitochondrion</keyword>
<keyword evidence="7" id="KW-0548">Nucleotidyltransferase</keyword>
<evidence type="ECO:0000256" key="4">
    <source>
        <dbReference type="ARBA" id="ARBA00012417"/>
    </source>
</evidence>
<dbReference type="AlphaFoldDB" id="A0AAW1U498"/>
<evidence type="ECO:0000256" key="6">
    <source>
        <dbReference type="ARBA" id="ARBA00022679"/>
    </source>
</evidence>
<dbReference type="InterPro" id="IPR041336">
    <property type="entry name" value="DNApol_Exo"/>
</dbReference>
<evidence type="ECO:0000256" key="13">
    <source>
        <dbReference type="ARBA" id="ARBA00023271"/>
    </source>
</evidence>
<keyword evidence="18" id="KW-1185">Reference proteome</keyword>
<feature type="domain" description="DNA-directed DNA polymerase family A palm" evidence="16">
    <location>
        <begin position="521"/>
        <end position="779"/>
    </location>
</feature>
<evidence type="ECO:0000256" key="10">
    <source>
        <dbReference type="ARBA" id="ARBA00022932"/>
    </source>
</evidence>
<dbReference type="SUPFAM" id="SSF56672">
    <property type="entry name" value="DNA/RNA polymerases"/>
    <property type="match status" value="1"/>
</dbReference>
<dbReference type="InterPro" id="IPR002297">
    <property type="entry name" value="DNA-dir_DNA_pol_A_mt"/>
</dbReference>
<dbReference type="InterPro" id="IPR043502">
    <property type="entry name" value="DNA/RNA_pol_sf"/>
</dbReference>
<dbReference type="PANTHER" id="PTHR10267:SF0">
    <property type="entry name" value="DNA POLYMERASE SUBUNIT GAMMA-1"/>
    <property type="match status" value="1"/>
</dbReference>
<reference evidence="17 18" key="1">
    <citation type="submission" date="2023-03" db="EMBL/GenBank/DDBJ databases">
        <title>Genome insight into feeding habits of ladybird beetles.</title>
        <authorList>
            <person name="Li H.-S."/>
            <person name="Huang Y.-H."/>
            <person name="Pang H."/>
        </authorList>
    </citation>
    <scope>NUCLEOTIDE SEQUENCE [LARGE SCALE GENOMIC DNA]</scope>
    <source>
        <strain evidence="17">SYSU_2023b</strain>
        <tissue evidence="17">Whole body</tissue>
    </source>
</reference>
<dbReference type="Proteomes" id="UP001431783">
    <property type="component" value="Unassembled WGS sequence"/>
</dbReference>
<dbReference type="Gene3D" id="3.30.420.390">
    <property type="match status" value="2"/>
</dbReference>
<dbReference type="GO" id="GO:0005760">
    <property type="term" value="C:gamma DNA polymerase complex"/>
    <property type="evidence" value="ECO:0007669"/>
    <property type="project" value="InterPro"/>
</dbReference>
<organism evidence="17 18">
    <name type="scientific">Henosepilachna vigintioctopunctata</name>
    <dbReference type="NCBI Taxonomy" id="420089"/>
    <lineage>
        <taxon>Eukaryota</taxon>
        <taxon>Metazoa</taxon>
        <taxon>Ecdysozoa</taxon>
        <taxon>Arthropoda</taxon>
        <taxon>Hexapoda</taxon>
        <taxon>Insecta</taxon>
        <taxon>Pterygota</taxon>
        <taxon>Neoptera</taxon>
        <taxon>Endopterygota</taxon>
        <taxon>Coleoptera</taxon>
        <taxon>Polyphaga</taxon>
        <taxon>Cucujiformia</taxon>
        <taxon>Coccinelloidea</taxon>
        <taxon>Coccinellidae</taxon>
        <taxon>Epilachninae</taxon>
        <taxon>Epilachnini</taxon>
        <taxon>Henosepilachna</taxon>
    </lineage>
</organism>
<dbReference type="GO" id="GO:0042645">
    <property type="term" value="C:mitochondrial nucleoid"/>
    <property type="evidence" value="ECO:0007669"/>
    <property type="project" value="UniProtKB-SubCell"/>
</dbReference>
<keyword evidence="13" id="KW-1135">Mitochondrion nucleoid</keyword>
<dbReference type="GO" id="GO:0008408">
    <property type="term" value="F:3'-5' exonuclease activity"/>
    <property type="evidence" value="ECO:0007669"/>
    <property type="project" value="TreeGrafter"/>
</dbReference>
<dbReference type="EC" id="2.7.7.7" evidence="4"/>
<keyword evidence="10" id="KW-0239">DNA-directed DNA polymerase</keyword>
<evidence type="ECO:0000256" key="1">
    <source>
        <dbReference type="ARBA" id="ARBA00001946"/>
    </source>
</evidence>
<dbReference type="SUPFAM" id="SSF53098">
    <property type="entry name" value="Ribonuclease H-like"/>
    <property type="match status" value="1"/>
</dbReference>
<evidence type="ECO:0000256" key="2">
    <source>
        <dbReference type="ARBA" id="ARBA00004436"/>
    </source>
</evidence>
<dbReference type="FunFam" id="3.30.420.390:FF:000004">
    <property type="entry name" value="DNA polymerase subunit gamma-1, mitochondrial"/>
    <property type="match status" value="1"/>
</dbReference>
<sequence>MKKPKVVVGHNVSYDRARIKEQYWLERSGTRFIDTMSLHISVSGVTSYQRILLKSNKIEEEDESWKTVSSLNSLVEVYNLYCKKKMSKKTRDIFVEGTLSDIKSDFQSVMKYCSNDVVATYDVLKVLFPMFLERFPHPATLGGMLELSTAYLPVNNNWNRYIEDSMQTYDDLDIERKMTLVRRADQACSLLHKEKYEEDIWLWDQDWDVKYLKVKKKNSAESDKVPEESTSKKLKKDDDHDPLEDKFKYLWKTKDNIGKIKPVVPGYPNWYRKLCNRPDSTPEWIPGPQLISTSMQITPKLLNLTWEGYPLHFVKAKGWGFLVPYSDDMDMERKLPLKQLLEKCPLSTNKPKEGPGYDSIGLISQKVEENLMRKEFYSRAKKDRTNKSYTGTGLWCNTDIEDCCWFFKLPHKNGAAYNVGNPLSRDFLAKFSENVLAGDTESAEHVLTIARKLSYWRNNKDRIMEQLVIWLNQREVPAHLQDEEVTFGAIIPMVVVCGTLTRRAVESTWMTASNAHPERVGSELRGMVQAPKGYSIVGADVDSQELWIASLIGDATFAKVQGGTPFGWMTLSGNKAEGTDMHSVTAKAVGISRDHAKVINYARIYGAGQNFAERLLKQFNPSISDAEAKRKSLKMFDMTKGKRIYYLKKEFAFDFPDQPYNKWQAFEIAKSFGKNVAEMFEKPMWIGGTESAMFNRLEQIANENSPVTPFLNSRLSRSIEPKSLSDDRYLPTRVNWVVQSGAVDFLHLMLVCMRWIMKDRGRFCLSFHDEIRYLVPEEHKYTAALAMHVTNLLTRAFCVQKLGLNDLPQSVAFFSSVEVDTVLRKDAQQDCVTPSNPHGLEKGYGVPHGESLDIYKAVEKASGTFECWYKDEDEMKK</sequence>
<dbReference type="GO" id="GO:0003677">
    <property type="term" value="F:DNA binding"/>
    <property type="evidence" value="ECO:0007669"/>
    <property type="project" value="UniProtKB-KW"/>
</dbReference>
<dbReference type="InterPro" id="IPR001098">
    <property type="entry name" value="DNA-dir_DNA_pol_A_palm_dom"/>
</dbReference>
<keyword evidence="9" id="KW-0460">Magnesium</keyword>
<dbReference type="Pfam" id="PF00476">
    <property type="entry name" value="DNA_pol_A"/>
    <property type="match status" value="1"/>
</dbReference>
<evidence type="ECO:0000256" key="15">
    <source>
        <dbReference type="SAM" id="MobiDB-lite"/>
    </source>
</evidence>
<evidence type="ECO:0000256" key="5">
    <source>
        <dbReference type="ARBA" id="ARBA00015350"/>
    </source>
</evidence>
<comment type="caution">
    <text evidence="17">The sequence shown here is derived from an EMBL/GenBank/DDBJ whole genome shotgun (WGS) entry which is preliminary data.</text>
</comment>
<evidence type="ECO:0000256" key="9">
    <source>
        <dbReference type="ARBA" id="ARBA00022842"/>
    </source>
</evidence>
<dbReference type="PANTHER" id="PTHR10267">
    <property type="entry name" value="DNA POLYMERASE SUBUNIT GAMMA-1"/>
    <property type="match status" value="1"/>
</dbReference>
<protein>
    <recommendedName>
        <fullName evidence="5">DNA polymerase subunit gamma-1</fullName>
        <ecNumber evidence="4">2.7.7.7</ecNumber>
    </recommendedName>
    <alternativeName>
        <fullName evidence="14">Mitochondrial DNA polymerase catalytic subunit</fullName>
    </alternativeName>
</protein>
<dbReference type="EMBL" id="JARQZJ010000034">
    <property type="protein sequence ID" value="KAK9875775.1"/>
    <property type="molecule type" value="Genomic_DNA"/>
</dbReference>
<comment type="subcellular location">
    <subcellularLocation>
        <location evidence="2">Mitochondrion matrix</location>
        <location evidence="2">Mitochondrion nucleoid</location>
    </subcellularLocation>
</comment>
<keyword evidence="11" id="KW-0238">DNA-binding</keyword>
<dbReference type="FunFam" id="1.10.150.20:FF:000024">
    <property type="entry name" value="DNA polymerase gamma, catalytic subunit"/>
    <property type="match status" value="1"/>
</dbReference>
<dbReference type="SMART" id="SM00482">
    <property type="entry name" value="POLAc"/>
    <property type="match status" value="1"/>
</dbReference>
<evidence type="ECO:0000256" key="7">
    <source>
        <dbReference type="ARBA" id="ARBA00022695"/>
    </source>
</evidence>